<keyword evidence="1" id="KW-1133">Transmembrane helix</keyword>
<keyword evidence="1" id="KW-0812">Transmembrane</keyword>
<gene>
    <name evidence="3" type="ORF">SDC9_69902</name>
</gene>
<dbReference type="Pfam" id="PF04024">
    <property type="entry name" value="PspC"/>
    <property type="match status" value="1"/>
</dbReference>
<name>A0A644Y545_9ZZZZ</name>
<dbReference type="AlphaFoldDB" id="A0A644Y545"/>
<accession>A0A644Y545</accession>
<sequence length="67" mass="7536">MQYYREENRTLFREKSGMILGVFQGLASWSGLPVALLRIVGLILLFSVGFVPMTVAYLLTALMLPSR</sequence>
<evidence type="ECO:0000256" key="1">
    <source>
        <dbReference type="SAM" id="Phobius"/>
    </source>
</evidence>
<evidence type="ECO:0000259" key="2">
    <source>
        <dbReference type="Pfam" id="PF04024"/>
    </source>
</evidence>
<dbReference type="EMBL" id="VSSQ01004030">
    <property type="protein sequence ID" value="MPM23429.1"/>
    <property type="molecule type" value="Genomic_DNA"/>
</dbReference>
<keyword evidence="1" id="KW-0472">Membrane</keyword>
<proteinExistence type="predicted"/>
<feature type="domain" description="Phage shock protein PspC N-terminal" evidence="2">
    <location>
        <begin position="10"/>
        <end position="66"/>
    </location>
</feature>
<comment type="caution">
    <text evidence="3">The sequence shown here is derived from an EMBL/GenBank/DDBJ whole genome shotgun (WGS) entry which is preliminary data.</text>
</comment>
<dbReference type="InterPro" id="IPR007168">
    <property type="entry name" value="Phageshock_PspC_N"/>
</dbReference>
<feature type="transmembrane region" description="Helical" evidence="1">
    <location>
        <begin position="18"/>
        <end position="36"/>
    </location>
</feature>
<protein>
    <recommendedName>
        <fullName evidence="2">Phage shock protein PspC N-terminal domain-containing protein</fullName>
    </recommendedName>
</protein>
<reference evidence="3" key="1">
    <citation type="submission" date="2019-08" db="EMBL/GenBank/DDBJ databases">
        <authorList>
            <person name="Kucharzyk K."/>
            <person name="Murdoch R.W."/>
            <person name="Higgins S."/>
            <person name="Loffler F."/>
        </authorList>
    </citation>
    <scope>NUCLEOTIDE SEQUENCE</scope>
</reference>
<feature type="transmembrane region" description="Helical" evidence="1">
    <location>
        <begin position="42"/>
        <end position="64"/>
    </location>
</feature>
<organism evidence="3">
    <name type="scientific">bioreactor metagenome</name>
    <dbReference type="NCBI Taxonomy" id="1076179"/>
    <lineage>
        <taxon>unclassified sequences</taxon>
        <taxon>metagenomes</taxon>
        <taxon>ecological metagenomes</taxon>
    </lineage>
</organism>
<evidence type="ECO:0000313" key="3">
    <source>
        <dbReference type="EMBL" id="MPM23429.1"/>
    </source>
</evidence>